<evidence type="ECO:0000259" key="2">
    <source>
        <dbReference type="Pfam" id="PF06791"/>
    </source>
</evidence>
<reference evidence="4" key="1">
    <citation type="submission" date="2020-09" db="EMBL/GenBank/DDBJ databases">
        <title>The genome sequence of strain Labrenzia suaedae 4C16A.</title>
        <authorList>
            <person name="Liu Y."/>
        </authorList>
    </citation>
    <scope>NUCLEOTIDE SEQUENCE [LARGE SCALE GENOMIC DNA]</scope>
    <source>
        <strain evidence="4">4C16A</strain>
    </source>
</reference>
<evidence type="ECO:0000313" key="3">
    <source>
        <dbReference type="EMBL" id="MBD8890146.1"/>
    </source>
</evidence>
<protein>
    <submittedName>
        <fullName evidence="3">Phage tail length tape measure family protein</fullName>
    </submittedName>
</protein>
<proteinExistence type="predicted"/>
<feature type="compositionally biased region" description="Basic and acidic residues" evidence="1">
    <location>
        <begin position="445"/>
        <end position="454"/>
    </location>
</feature>
<dbReference type="Proteomes" id="UP000632063">
    <property type="component" value="Unassembled WGS sequence"/>
</dbReference>
<evidence type="ECO:0000256" key="1">
    <source>
        <dbReference type="SAM" id="MobiDB-lite"/>
    </source>
</evidence>
<dbReference type="Pfam" id="PF06791">
    <property type="entry name" value="TMP_2"/>
    <property type="match status" value="1"/>
</dbReference>
<feature type="compositionally biased region" description="Gly residues" evidence="1">
    <location>
        <begin position="690"/>
        <end position="700"/>
    </location>
</feature>
<feature type="domain" description="Bacteriophage tail tape measure N-terminal" evidence="2">
    <location>
        <begin position="136"/>
        <end position="242"/>
    </location>
</feature>
<keyword evidence="4" id="KW-1185">Reference proteome</keyword>
<comment type="caution">
    <text evidence="3">The sequence shown here is derived from an EMBL/GenBank/DDBJ whole genome shotgun (WGS) entry which is preliminary data.</text>
</comment>
<sequence length="750" mass="78100">MTLQLKMLASLDASGVERGARAAQSHLRLVSNEAEKTGARLSQALDAQLGIGSGSSASDRARDIEAYGTQLDDLRAKFNPLYALQRRYEASVKEIAEAHKVGAISAQEAASATAQATGVYRVQQAALAGSAQVLGQLGSSSKLAASEVNILGQQFADAGIQIASGQSIFTAILQQGSQVQFMLGSKGVNTIGGAIGILKQGLIGFLNPINLALVGLAGTAAAASALYRAVANDETAEDALENQNELIQQMADRYKDVKLALDLLDRSPTRTTITLDTDQLEQRRETLLKLISEIETSVQRSLNLEANALTALAEPLTADAALFREFQGELRAASNEFVNAETGADQLIARLVELARTAPDTESEAAIRTIIAEARTADTGLFDLVKRLNEVEAALRGVDAAASAIGSVSTAANGRVGAAFSIFEEQAAKERLAAELGRGQKKSAGKTDRTEERTRDFIEGQDEELARLKLETQLIGAGDAARARALATLEAEIRIRNLGIDALGAEAQTIRDNAQAITESSLTLDQNRQAWETVQSAGESAIDALVDKLSNGDLAGAIQSIISNLSQLVLMLGAVNPLKNALLGTSLPTLSSSGGLVSGLLGGTSIGLSSALNAATFGLYNTGGATATGNDNDIAGFVHRNEYVFDARSVRAIGVPVLEAIRKGALQGYRTGGLVSGGVATTSAMSLPGSGGGRVAGGSAGSWPTREETQNGSGGVIINITTQDAQSFRASRTQIASEFARLTARGQRGV</sequence>
<gene>
    <name evidence="3" type="ORF">IG616_01180</name>
</gene>
<feature type="region of interest" description="Disordered" evidence="1">
    <location>
        <begin position="434"/>
        <end position="454"/>
    </location>
</feature>
<evidence type="ECO:0000313" key="4">
    <source>
        <dbReference type="Proteomes" id="UP000632063"/>
    </source>
</evidence>
<dbReference type="EMBL" id="JACYXI010000001">
    <property type="protein sequence ID" value="MBD8890146.1"/>
    <property type="molecule type" value="Genomic_DNA"/>
</dbReference>
<organism evidence="3 4">
    <name type="scientific">Roseibium litorale</name>
    <dbReference type="NCBI Taxonomy" id="2803841"/>
    <lineage>
        <taxon>Bacteria</taxon>
        <taxon>Pseudomonadati</taxon>
        <taxon>Pseudomonadota</taxon>
        <taxon>Alphaproteobacteria</taxon>
        <taxon>Hyphomicrobiales</taxon>
        <taxon>Stappiaceae</taxon>
        <taxon>Roseibium</taxon>
    </lineage>
</organism>
<accession>A0ABR9CH12</accession>
<dbReference type="InterPro" id="IPR009628">
    <property type="entry name" value="Phage_tape_measure_N"/>
</dbReference>
<name>A0ABR9CH12_9HYPH</name>
<feature type="region of interest" description="Disordered" evidence="1">
    <location>
        <begin position="690"/>
        <end position="713"/>
    </location>
</feature>
<dbReference type="RefSeq" id="WP_192145634.1">
    <property type="nucleotide sequence ID" value="NZ_JACYXI010000001.1"/>
</dbReference>
<reference evidence="3 4" key="2">
    <citation type="journal article" date="2021" name="Int. J. Syst. Evol. Microbiol.">
        <title>Roseibium litorale sp. nov., isolated from a tidal flat sediment and proposal for the reclassification of Labrenzia polysiphoniae as Roseibium polysiphoniae comb. nov.</title>
        <authorList>
            <person name="Liu Y."/>
            <person name="Pei T."/>
            <person name="Du J."/>
            <person name="Chao M."/>
            <person name="Deng M.R."/>
            <person name="Zhu H."/>
        </authorList>
    </citation>
    <scope>NUCLEOTIDE SEQUENCE [LARGE SCALE GENOMIC DNA]</scope>
    <source>
        <strain evidence="3 4">4C16A</strain>
    </source>
</reference>